<keyword evidence="1" id="KW-1133">Transmembrane helix</keyword>
<dbReference type="Pfam" id="PF25057">
    <property type="entry name" value="CUT_N"/>
    <property type="match status" value="1"/>
</dbReference>
<dbReference type="PROSITE" id="PS51034">
    <property type="entry name" value="ZP_2"/>
    <property type="match status" value="1"/>
</dbReference>
<dbReference type="InterPro" id="IPR056953">
    <property type="entry name" value="CUT_N"/>
</dbReference>
<comment type="caution">
    <text evidence="3">The sequence shown here is derived from an EMBL/GenBank/DDBJ whole genome shotgun (WGS) entry which is preliminary data.</text>
</comment>
<feature type="domain" description="ZP" evidence="2">
    <location>
        <begin position="96"/>
        <end position="350"/>
    </location>
</feature>
<organism evidence="3 4">
    <name type="scientific">Amphibalanus amphitrite</name>
    <name type="common">Striped barnacle</name>
    <name type="synonym">Balanus amphitrite</name>
    <dbReference type="NCBI Taxonomy" id="1232801"/>
    <lineage>
        <taxon>Eukaryota</taxon>
        <taxon>Metazoa</taxon>
        <taxon>Ecdysozoa</taxon>
        <taxon>Arthropoda</taxon>
        <taxon>Crustacea</taxon>
        <taxon>Multicrustacea</taxon>
        <taxon>Cirripedia</taxon>
        <taxon>Thoracica</taxon>
        <taxon>Thoracicalcarea</taxon>
        <taxon>Balanomorpha</taxon>
        <taxon>Balanoidea</taxon>
        <taxon>Balanidae</taxon>
        <taxon>Amphibalaninae</taxon>
        <taxon>Amphibalanus</taxon>
    </lineage>
</organism>
<accession>A0A6A4W4H5</accession>
<feature type="transmembrane region" description="Helical" evidence="1">
    <location>
        <begin position="419"/>
        <end position="445"/>
    </location>
</feature>
<keyword evidence="1" id="KW-0472">Membrane</keyword>
<keyword evidence="1" id="KW-0812">Transmembrane</keyword>
<sequence length="473" mass="52052">MSRQKISRRPVISGITVAFVASLMAQLVWTVDVDRDQIQRLKDQLAVETRTAGDQFVRFFVPPPARSLNELDVDQLSAADLIRPLNAPQILSLDVKCGADNMQIQLKFDRPFNGIVYSKGYFSSKSCHHVAGGGGRTSRSFTIGADSCGTRFSRHEDGREYMENSIVIQNDAGLQKAFDSARKIRCMLRPHGARQVNEKVVSYAFNVDTLHQKEVTFETDEDVSKANAVLDIQIGQGPYAPSVDGLVKIGDILTMVVEAEGDNDVDVRVRQCIAMNGDRSSHVNLTDDVGCTMKPNLLSPWLKTRQEKAVMAYSYFSAFKFPEQMDVIIECNLDLCKGECGVCEEDVTAVSEALSRSRRSVNGSSSAAEQRTEAREPVRLARRLRVVAPQDIAITEATRTLLPHDTALDVRFDTVCVSVLTFVISLVVILLLLFVASITTAVLCVRARGQNTALVTTLPDSSFHAFSSISGKP</sequence>
<dbReference type="PANTHER" id="PTHR46560">
    <property type="entry name" value="CYPHER, ISOFORM B"/>
    <property type="match status" value="1"/>
</dbReference>
<protein>
    <recommendedName>
        <fullName evidence="2">ZP domain-containing protein</fullName>
    </recommendedName>
</protein>
<reference evidence="3 4" key="1">
    <citation type="submission" date="2019-07" db="EMBL/GenBank/DDBJ databases">
        <title>Draft genome assembly of a fouling barnacle, Amphibalanus amphitrite (Darwin, 1854): The first reference genome for Thecostraca.</title>
        <authorList>
            <person name="Kim W."/>
        </authorList>
    </citation>
    <scope>NUCLEOTIDE SEQUENCE [LARGE SCALE GENOMIC DNA]</scope>
    <source>
        <strain evidence="3">SNU_AA5</strain>
        <tissue evidence="3">Soma without cirri and trophi</tissue>
    </source>
</reference>
<evidence type="ECO:0000259" key="2">
    <source>
        <dbReference type="PROSITE" id="PS51034"/>
    </source>
</evidence>
<evidence type="ECO:0000256" key="1">
    <source>
        <dbReference type="SAM" id="Phobius"/>
    </source>
</evidence>
<dbReference type="AlphaFoldDB" id="A0A6A4W4H5"/>
<proteinExistence type="predicted"/>
<dbReference type="EMBL" id="VIIS01001277">
    <property type="protein sequence ID" value="KAF0300209.1"/>
    <property type="molecule type" value="Genomic_DNA"/>
</dbReference>
<dbReference type="PANTHER" id="PTHR46560:SF4">
    <property type="entry name" value="DUSKY"/>
    <property type="match status" value="1"/>
</dbReference>
<dbReference type="InterPro" id="IPR001507">
    <property type="entry name" value="ZP_dom"/>
</dbReference>
<evidence type="ECO:0000313" key="3">
    <source>
        <dbReference type="EMBL" id="KAF0300209.1"/>
    </source>
</evidence>
<dbReference type="OrthoDB" id="10068552at2759"/>
<keyword evidence="4" id="KW-1185">Reference proteome</keyword>
<gene>
    <name evidence="3" type="ORF">FJT64_027243</name>
</gene>
<evidence type="ECO:0000313" key="4">
    <source>
        <dbReference type="Proteomes" id="UP000440578"/>
    </source>
</evidence>
<dbReference type="Proteomes" id="UP000440578">
    <property type="component" value="Unassembled WGS sequence"/>
</dbReference>
<name>A0A6A4W4H5_AMPAM</name>
<dbReference type="SMART" id="SM00241">
    <property type="entry name" value="ZP"/>
    <property type="match status" value="1"/>
</dbReference>